<dbReference type="EMBL" id="JACYCC010000035">
    <property type="protein sequence ID" value="KAF8682334.1"/>
    <property type="molecule type" value="Genomic_DNA"/>
</dbReference>
<evidence type="ECO:0000313" key="1">
    <source>
        <dbReference type="EMBL" id="KAF8682334.1"/>
    </source>
</evidence>
<evidence type="ECO:0000313" key="2">
    <source>
        <dbReference type="Proteomes" id="UP000650582"/>
    </source>
</evidence>
<proteinExistence type="predicted"/>
<sequence length="302" mass="34576">MKSLTRLQIYGTDAIDESDGDFYFQSGLKFQQRFSLAASDPKFLPNLATIIELPNHLSLEKLCQNRPIVFFYHHHPRYMHIDICPSVNQDGPGLDIAHDLSAHDVGVLIRESYDSSPKLYCPTSIIISMRFPTAIKSGNQASVVDPLAWTRAMLAASKIPSNRLFSLHVSFEPKPQFQTVEVQFADVQKLYADFPELKDISISNPRLSWSRGMSDRANESRFFEEDTLPEWTPCPSNLPHCIDWWLKELRLGSPGTQSDEEFAETIAKLVDGVFLRWDPDILCSPEELIDDLYKYYNRSKRN</sequence>
<name>A0A8H7HB71_9AGAM</name>
<dbReference type="Proteomes" id="UP000650582">
    <property type="component" value="Unassembled WGS sequence"/>
</dbReference>
<accession>A0A8H7HB71</accession>
<reference evidence="1" key="1">
    <citation type="submission" date="2020-09" db="EMBL/GenBank/DDBJ databases">
        <title>Comparative genome analyses of four rice-infecting Rhizoctonia solani isolates reveal extensive enrichment of homogalacturonan modification genes.</title>
        <authorList>
            <person name="Lee D.-Y."/>
            <person name="Jeon J."/>
            <person name="Kim K.-T."/>
            <person name="Cheong K."/>
            <person name="Song H."/>
            <person name="Choi G."/>
            <person name="Ko J."/>
            <person name="Opiyo S.O."/>
            <person name="Zuo S."/>
            <person name="Madhav S."/>
            <person name="Lee Y.-H."/>
            <person name="Wang G.-L."/>
        </authorList>
    </citation>
    <scope>NUCLEOTIDE SEQUENCE</scope>
    <source>
        <strain evidence="1">AG1-IA YN-7</strain>
    </source>
</reference>
<organism evidence="1 2">
    <name type="scientific">Rhizoctonia solani</name>
    <dbReference type="NCBI Taxonomy" id="456999"/>
    <lineage>
        <taxon>Eukaryota</taxon>
        <taxon>Fungi</taxon>
        <taxon>Dikarya</taxon>
        <taxon>Basidiomycota</taxon>
        <taxon>Agaricomycotina</taxon>
        <taxon>Agaricomycetes</taxon>
        <taxon>Cantharellales</taxon>
        <taxon>Ceratobasidiaceae</taxon>
        <taxon>Rhizoctonia</taxon>
    </lineage>
</organism>
<gene>
    <name evidence="1" type="ORF">RHS04_02064</name>
</gene>
<protein>
    <submittedName>
        <fullName evidence="1">Uncharacterized protein</fullName>
    </submittedName>
</protein>
<comment type="caution">
    <text evidence="1">The sequence shown here is derived from an EMBL/GenBank/DDBJ whole genome shotgun (WGS) entry which is preliminary data.</text>
</comment>
<dbReference type="AlphaFoldDB" id="A0A8H7HB71"/>